<dbReference type="PROSITE" id="PS51005">
    <property type="entry name" value="NAC"/>
    <property type="match status" value="1"/>
</dbReference>
<keyword evidence="5" id="KW-0539">Nucleus</keyword>
<comment type="subcellular location">
    <subcellularLocation>
        <location evidence="1">Nucleus</location>
    </subcellularLocation>
</comment>
<dbReference type="AlphaFoldDB" id="A0A498KB21"/>
<dbReference type="GO" id="GO:0005634">
    <property type="term" value="C:nucleus"/>
    <property type="evidence" value="ECO:0007669"/>
    <property type="project" value="UniProtKB-SubCell"/>
</dbReference>
<feature type="domain" description="NAC" evidence="7">
    <location>
        <begin position="54"/>
        <end position="208"/>
    </location>
</feature>
<reference evidence="8 9" key="1">
    <citation type="submission" date="2018-10" db="EMBL/GenBank/DDBJ databases">
        <title>A high-quality apple genome assembly.</title>
        <authorList>
            <person name="Hu J."/>
        </authorList>
    </citation>
    <scope>NUCLEOTIDE SEQUENCE [LARGE SCALE GENOMIC DNA]</scope>
    <source>
        <strain evidence="9">cv. HFTH1</strain>
        <tissue evidence="8">Young leaf</tissue>
    </source>
</reference>
<keyword evidence="3" id="KW-0238">DNA-binding</keyword>
<evidence type="ECO:0000256" key="5">
    <source>
        <dbReference type="ARBA" id="ARBA00023242"/>
    </source>
</evidence>
<proteinExistence type="predicted"/>
<keyword evidence="4" id="KW-0804">Transcription</keyword>
<evidence type="ECO:0000256" key="6">
    <source>
        <dbReference type="SAM" id="Phobius"/>
    </source>
</evidence>
<keyword evidence="9" id="KW-1185">Reference proteome</keyword>
<evidence type="ECO:0000256" key="3">
    <source>
        <dbReference type="ARBA" id="ARBA00023125"/>
    </source>
</evidence>
<name>A0A498KB21_MALDO</name>
<evidence type="ECO:0000313" key="8">
    <source>
        <dbReference type="EMBL" id="RXI04547.1"/>
    </source>
</evidence>
<evidence type="ECO:0000256" key="4">
    <source>
        <dbReference type="ARBA" id="ARBA00023163"/>
    </source>
</evidence>
<dbReference type="PANTHER" id="PTHR31719">
    <property type="entry name" value="NAC TRANSCRIPTION FACTOR 56"/>
    <property type="match status" value="1"/>
</dbReference>
<keyword evidence="6" id="KW-0812">Transmembrane</keyword>
<gene>
    <name evidence="8" type="ORF">DVH24_038821</name>
</gene>
<comment type="caution">
    <text evidence="8">The sequence shown here is derived from an EMBL/GenBank/DDBJ whole genome shotgun (WGS) entry which is preliminary data.</text>
</comment>
<evidence type="ECO:0000256" key="1">
    <source>
        <dbReference type="ARBA" id="ARBA00004123"/>
    </source>
</evidence>
<evidence type="ECO:0000259" key="7">
    <source>
        <dbReference type="PROSITE" id="PS51005"/>
    </source>
</evidence>
<keyword evidence="6" id="KW-0472">Membrane</keyword>
<dbReference type="SUPFAM" id="SSF101941">
    <property type="entry name" value="NAC domain"/>
    <property type="match status" value="1"/>
</dbReference>
<dbReference type="InterPro" id="IPR036093">
    <property type="entry name" value="NAC_dom_sf"/>
</dbReference>
<evidence type="ECO:0000256" key="2">
    <source>
        <dbReference type="ARBA" id="ARBA00023015"/>
    </source>
</evidence>
<dbReference type="Gene3D" id="2.170.150.80">
    <property type="entry name" value="NAC domain"/>
    <property type="match status" value="1"/>
</dbReference>
<accession>A0A498KB21</accession>
<dbReference type="Proteomes" id="UP000290289">
    <property type="component" value="Chromosome 3"/>
</dbReference>
<feature type="transmembrane region" description="Helical" evidence="6">
    <location>
        <begin position="12"/>
        <end position="30"/>
    </location>
</feature>
<dbReference type="GO" id="GO:0003677">
    <property type="term" value="F:DNA binding"/>
    <property type="evidence" value="ECO:0007669"/>
    <property type="project" value="UniProtKB-KW"/>
</dbReference>
<organism evidence="8 9">
    <name type="scientific">Malus domestica</name>
    <name type="common">Apple</name>
    <name type="synonym">Pyrus malus</name>
    <dbReference type="NCBI Taxonomy" id="3750"/>
    <lineage>
        <taxon>Eukaryota</taxon>
        <taxon>Viridiplantae</taxon>
        <taxon>Streptophyta</taxon>
        <taxon>Embryophyta</taxon>
        <taxon>Tracheophyta</taxon>
        <taxon>Spermatophyta</taxon>
        <taxon>Magnoliopsida</taxon>
        <taxon>eudicotyledons</taxon>
        <taxon>Gunneridae</taxon>
        <taxon>Pentapetalae</taxon>
        <taxon>rosids</taxon>
        <taxon>fabids</taxon>
        <taxon>Rosales</taxon>
        <taxon>Rosaceae</taxon>
        <taxon>Amygdaloideae</taxon>
        <taxon>Maleae</taxon>
        <taxon>Malus</taxon>
    </lineage>
</organism>
<dbReference type="InterPro" id="IPR003441">
    <property type="entry name" value="NAC-dom"/>
</dbReference>
<evidence type="ECO:0000313" key="9">
    <source>
        <dbReference type="Proteomes" id="UP000290289"/>
    </source>
</evidence>
<keyword evidence="6" id="KW-1133">Transmembrane helix</keyword>
<keyword evidence="2" id="KW-0805">Transcription regulation</keyword>
<protein>
    <recommendedName>
        <fullName evidence="7">NAC domain-containing protein</fullName>
    </recommendedName>
</protein>
<dbReference type="GO" id="GO:0006355">
    <property type="term" value="P:regulation of DNA-templated transcription"/>
    <property type="evidence" value="ECO:0007669"/>
    <property type="project" value="InterPro"/>
</dbReference>
<dbReference type="PANTHER" id="PTHR31719:SF157">
    <property type="entry name" value="NAC TRANSCRIPTION FACTOR-LIKE PROTEIN"/>
    <property type="match status" value="1"/>
</dbReference>
<dbReference type="STRING" id="3750.A0A498KB21"/>
<dbReference type="EMBL" id="RDQH01000329">
    <property type="protein sequence ID" value="RXI04547.1"/>
    <property type="molecule type" value="Genomic_DNA"/>
</dbReference>
<sequence length="386" mass="43913">MHIYTASQTISFSIYNCFRLILSLLLIVFPRRPRKNCAFMEKEPTFTTYSTMQLPPGFRFHPSDEELIVHYLRNKMISHPLPAQLITEIDLYKYNPWELPNKALFGEDEWYFFSPRDRKYPNGERPNRTAALGYWKAAGSDKPILTSCGSKRIGVKKALVFYTGRAPKGVKTEWIMNEYRLLDSTVNPSRSKGSMRLDDWVLCRVQQRGNTTKNICNAQDIYNTEFWRCLPKSGPTVRPTSPIHRADIITDFLYKDCRVLASILAGQPPSPIETSSASFQGRKDSYPVGSNNKVKSTVSISSSGINSTLKRKIREENTKENLFPLINLESKNKDGNVLLSKKLAAGNVVNCYIPNHLQNDIPKANPTVPANFEEFNEMGFLATYSS</sequence>
<dbReference type="FunFam" id="2.170.150.80:FF:000008">
    <property type="entry name" value="NAC domain-containing protein 72-like"/>
    <property type="match status" value="1"/>
</dbReference>
<dbReference type="Pfam" id="PF02365">
    <property type="entry name" value="NAM"/>
    <property type="match status" value="1"/>
</dbReference>